<dbReference type="Proteomes" id="UP000029839">
    <property type="component" value="Unassembled WGS sequence"/>
</dbReference>
<protein>
    <submittedName>
        <fullName evidence="1">Uncharacterized protein</fullName>
    </submittedName>
</protein>
<evidence type="ECO:0000313" key="2">
    <source>
        <dbReference type="Proteomes" id="UP000029839"/>
    </source>
</evidence>
<name>A0A0A0BVZ5_9CELL</name>
<organism evidence="1 2">
    <name type="scientific">Cellulomonas carbonis T26</name>
    <dbReference type="NCBI Taxonomy" id="947969"/>
    <lineage>
        <taxon>Bacteria</taxon>
        <taxon>Bacillati</taxon>
        <taxon>Actinomycetota</taxon>
        <taxon>Actinomycetes</taxon>
        <taxon>Micrococcales</taxon>
        <taxon>Cellulomonadaceae</taxon>
        <taxon>Cellulomonas</taxon>
    </lineage>
</organism>
<accession>A0A0A0BVZ5</accession>
<reference evidence="1 2" key="1">
    <citation type="submission" date="2013-08" db="EMBL/GenBank/DDBJ databases">
        <title>Genome sequencing of Cellulomonas carbonis T26.</title>
        <authorList>
            <person name="Chen F."/>
            <person name="Li Y."/>
            <person name="Wang G."/>
        </authorList>
    </citation>
    <scope>NUCLEOTIDE SEQUENCE [LARGE SCALE GENOMIC DNA]</scope>
    <source>
        <strain evidence="1 2">T26</strain>
    </source>
</reference>
<keyword evidence="2" id="KW-1185">Reference proteome</keyword>
<reference evidence="1 2" key="2">
    <citation type="journal article" date="2015" name="Stand. Genomic Sci.">
        <title>Draft genome sequence of Cellulomonas carbonis T26(T) and comparative analysis of six Cellulomonas genomes.</title>
        <authorList>
            <person name="Zhuang W."/>
            <person name="Zhang S."/>
            <person name="Xia X."/>
            <person name="Wang G."/>
        </authorList>
    </citation>
    <scope>NUCLEOTIDE SEQUENCE [LARGE SCALE GENOMIC DNA]</scope>
    <source>
        <strain evidence="1 2">T26</strain>
    </source>
</reference>
<dbReference type="EMBL" id="AXCY01000025">
    <property type="protein sequence ID" value="KGM11314.1"/>
    <property type="molecule type" value="Genomic_DNA"/>
</dbReference>
<evidence type="ECO:0000313" key="1">
    <source>
        <dbReference type="EMBL" id="KGM11314.1"/>
    </source>
</evidence>
<sequence length="113" mass="11903">MGAVTAAAPTAVVVGGAEPRAGRLLGARGRPVLTLACADAGRYLPERLGWYERERLPRVTAVMRASSWAGTAGPYVTHPVAAWVRDALVAHVPASVATRQLVRVGGRRLPRPS</sequence>
<dbReference type="RefSeq" id="WP_043605103.1">
    <property type="nucleotide sequence ID" value="NZ_AXCY01000025.1"/>
</dbReference>
<dbReference type="AlphaFoldDB" id="A0A0A0BVZ5"/>
<comment type="caution">
    <text evidence="1">The sequence shown here is derived from an EMBL/GenBank/DDBJ whole genome shotgun (WGS) entry which is preliminary data.</text>
</comment>
<proteinExistence type="predicted"/>
<gene>
    <name evidence="1" type="ORF">N868_11120</name>
</gene>